<accession>A0ABX2Z7U5</accession>
<reference evidence="2" key="1">
    <citation type="submission" date="2016-05" db="EMBL/GenBank/DDBJ databases">
        <title>Whole genome shotgun sequencing of cultured foodborne pathogen.</title>
        <authorList>
            <person name="Zheng J."/>
            <person name="Timme R."/>
            <person name="Allard M."/>
            <person name="Strain E."/>
            <person name="Luo Y."/>
            <person name="Brown E."/>
        </authorList>
    </citation>
    <scope>NUCLEOTIDE SEQUENCE [LARGE SCALE GENOMIC DNA]</scope>
    <source>
        <strain evidence="2">CFSAN034343</strain>
    </source>
</reference>
<keyword evidence="2" id="KW-1185">Reference proteome</keyword>
<evidence type="ECO:0000313" key="2">
    <source>
        <dbReference type="Proteomes" id="UP000094974"/>
    </source>
</evidence>
<name>A0ABX2Z7U5_PAEPO</name>
<protein>
    <submittedName>
        <fullName evidence="1">Uncharacterized protein</fullName>
    </submittedName>
</protein>
<comment type="caution">
    <text evidence="1">The sequence shown here is derived from an EMBL/GenBank/DDBJ whole genome shotgun (WGS) entry which is preliminary data.</text>
</comment>
<proteinExistence type="predicted"/>
<dbReference type="EMBL" id="LYND01000151">
    <property type="protein sequence ID" value="ODA07332.1"/>
    <property type="molecule type" value="Genomic_DNA"/>
</dbReference>
<sequence length="81" mass="9143">MNATHKKVVEFFAKISTDESVDVNEFLEAIALNVGLYTALKIKKVGQREVTEQFKSIIDTGLKIANSEVVPKRVSFFIIRK</sequence>
<organism evidence="1 2">
    <name type="scientific">Paenibacillus polymyxa</name>
    <name type="common">Bacillus polymyxa</name>
    <dbReference type="NCBI Taxonomy" id="1406"/>
    <lineage>
        <taxon>Bacteria</taxon>
        <taxon>Bacillati</taxon>
        <taxon>Bacillota</taxon>
        <taxon>Bacilli</taxon>
        <taxon>Bacillales</taxon>
        <taxon>Paenibacillaceae</taxon>
        <taxon>Paenibacillus</taxon>
    </lineage>
</organism>
<evidence type="ECO:0000313" key="1">
    <source>
        <dbReference type="EMBL" id="ODA07332.1"/>
    </source>
</evidence>
<dbReference type="Proteomes" id="UP000094974">
    <property type="component" value="Unassembled WGS sequence"/>
</dbReference>
<gene>
    <name evidence="1" type="ORF">A7312_09565</name>
</gene>
<dbReference type="RefSeq" id="WP_068941095.1">
    <property type="nucleotide sequence ID" value="NZ_CP097767.1"/>
</dbReference>